<evidence type="ECO:0000256" key="4">
    <source>
        <dbReference type="ARBA" id="ARBA00004496"/>
    </source>
</evidence>
<evidence type="ECO:0000256" key="10">
    <source>
        <dbReference type="ARBA" id="ARBA00022723"/>
    </source>
</evidence>
<dbReference type="GO" id="GO:0043137">
    <property type="term" value="P:DNA replication, removal of RNA primer"/>
    <property type="evidence" value="ECO:0007669"/>
    <property type="project" value="TreeGrafter"/>
</dbReference>
<feature type="domain" description="RNase H type-2" evidence="17">
    <location>
        <begin position="17"/>
        <end position="209"/>
    </location>
</feature>
<dbReference type="EC" id="3.1.26.4" evidence="6 14"/>
<dbReference type="HAMAP" id="MF_00052_B">
    <property type="entry name" value="RNase_HII_B"/>
    <property type="match status" value="1"/>
</dbReference>
<dbReference type="CDD" id="cd07182">
    <property type="entry name" value="RNase_HII_bacteria_HII_like"/>
    <property type="match status" value="1"/>
</dbReference>
<dbReference type="PANTHER" id="PTHR10954:SF18">
    <property type="entry name" value="RIBONUCLEASE HII"/>
    <property type="match status" value="1"/>
</dbReference>
<dbReference type="InterPro" id="IPR022898">
    <property type="entry name" value="RNase_HII"/>
</dbReference>
<dbReference type="NCBIfam" id="NF000595">
    <property type="entry name" value="PRK00015.1-3"/>
    <property type="match status" value="1"/>
</dbReference>
<dbReference type="Gene3D" id="3.30.420.10">
    <property type="entry name" value="Ribonuclease H-like superfamily/Ribonuclease H"/>
    <property type="match status" value="1"/>
</dbReference>
<keyword evidence="19" id="KW-1185">Reference proteome</keyword>
<evidence type="ECO:0000313" key="18">
    <source>
        <dbReference type="EMBL" id="SMF39097.1"/>
    </source>
</evidence>
<accession>A0A1Y6C687</accession>
<organism evidence="18 19">
    <name type="scientific">Tistlia consotensis USBA 355</name>
    <dbReference type="NCBI Taxonomy" id="560819"/>
    <lineage>
        <taxon>Bacteria</taxon>
        <taxon>Pseudomonadati</taxon>
        <taxon>Pseudomonadota</taxon>
        <taxon>Alphaproteobacteria</taxon>
        <taxon>Rhodospirillales</taxon>
        <taxon>Rhodovibrionaceae</taxon>
        <taxon>Tistlia</taxon>
    </lineage>
</organism>
<evidence type="ECO:0000256" key="16">
    <source>
        <dbReference type="RuleBase" id="RU003515"/>
    </source>
</evidence>
<comment type="subcellular location">
    <subcellularLocation>
        <location evidence="4 14">Cytoplasm</location>
    </subcellularLocation>
</comment>
<evidence type="ECO:0000256" key="14">
    <source>
        <dbReference type="HAMAP-Rule" id="MF_00052"/>
    </source>
</evidence>
<dbReference type="GO" id="GO:0003723">
    <property type="term" value="F:RNA binding"/>
    <property type="evidence" value="ECO:0007669"/>
    <property type="project" value="UniProtKB-UniRule"/>
</dbReference>
<dbReference type="PANTHER" id="PTHR10954">
    <property type="entry name" value="RIBONUCLEASE H2 SUBUNIT A"/>
    <property type="match status" value="1"/>
</dbReference>
<dbReference type="AlphaFoldDB" id="A0A1Y6C687"/>
<evidence type="ECO:0000256" key="5">
    <source>
        <dbReference type="ARBA" id="ARBA00007383"/>
    </source>
</evidence>
<evidence type="ECO:0000256" key="13">
    <source>
        <dbReference type="ARBA" id="ARBA00023211"/>
    </source>
</evidence>
<dbReference type="Pfam" id="PF01351">
    <property type="entry name" value="RNase_HII"/>
    <property type="match status" value="1"/>
</dbReference>
<evidence type="ECO:0000259" key="17">
    <source>
        <dbReference type="PROSITE" id="PS51975"/>
    </source>
</evidence>
<proteinExistence type="inferred from homology"/>
<feature type="binding site" evidence="14 15">
    <location>
        <position position="24"/>
    </location>
    <ligand>
        <name>a divalent metal cation</name>
        <dbReference type="ChEBI" id="CHEBI:60240"/>
    </ligand>
</feature>
<feature type="binding site" evidence="14 15">
    <location>
        <position position="118"/>
    </location>
    <ligand>
        <name>a divalent metal cation</name>
        <dbReference type="ChEBI" id="CHEBI:60240"/>
    </ligand>
</feature>
<evidence type="ECO:0000256" key="3">
    <source>
        <dbReference type="ARBA" id="ARBA00004065"/>
    </source>
</evidence>
<keyword evidence="9 14" id="KW-0540">Nuclease</keyword>
<evidence type="ECO:0000313" key="19">
    <source>
        <dbReference type="Proteomes" id="UP000192917"/>
    </source>
</evidence>
<evidence type="ECO:0000256" key="2">
    <source>
        <dbReference type="ARBA" id="ARBA00001946"/>
    </source>
</evidence>
<evidence type="ECO:0000256" key="15">
    <source>
        <dbReference type="PROSITE-ProRule" id="PRU01319"/>
    </source>
</evidence>
<keyword evidence="8 14" id="KW-0963">Cytoplasm</keyword>
<evidence type="ECO:0000256" key="12">
    <source>
        <dbReference type="ARBA" id="ARBA00022801"/>
    </source>
</evidence>
<feature type="binding site" evidence="14 15">
    <location>
        <position position="23"/>
    </location>
    <ligand>
        <name>a divalent metal cation</name>
        <dbReference type="ChEBI" id="CHEBI:60240"/>
    </ligand>
</feature>
<keyword evidence="12 14" id="KW-0378">Hydrolase</keyword>
<dbReference type="Proteomes" id="UP000192917">
    <property type="component" value="Unassembled WGS sequence"/>
</dbReference>
<dbReference type="EMBL" id="FWZX01000013">
    <property type="protein sequence ID" value="SMF39097.1"/>
    <property type="molecule type" value="Genomic_DNA"/>
</dbReference>
<comment type="catalytic activity">
    <reaction evidence="1 14 15 16">
        <text>Endonucleolytic cleavage to 5'-phosphomonoester.</text>
        <dbReference type="EC" id="3.1.26.4"/>
    </reaction>
</comment>
<dbReference type="GO" id="GO:0005737">
    <property type="term" value="C:cytoplasm"/>
    <property type="evidence" value="ECO:0007669"/>
    <property type="project" value="UniProtKB-SubCell"/>
</dbReference>
<dbReference type="GO" id="GO:0030145">
    <property type="term" value="F:manganese ion binding"/>
    <property type="evidence" value="ECO:0007669"/>
    <property type="project" value="UniProtKB-UniRule"/>
</dbReference>
<dbReference type="GO" id="GO:0032299">
    <property type="term" value="C:ribonuclease H2 complex"/>
    <property type="evidence" value="ECO:0007669"/>
    <property type="project" value="TreeGrafter"/>
</dbReference>
<protein>
    <recommendedName>
        <fullName evidence="7 14">Ribonuclease HII</fullName>
        <shortName evidence="14">RNase HII</shortName>
        <ecNumber evidence="6 14">3.1.26.4</ecNumber>
    </recommendedName>
</protein>
<comment type="cofactor">
    <cofactor evidence="2">
        <name>Mg(2+)</name>
        <dbReference type="ChEBI" id="CHEBI:18420"/>
    </cofactor>
</comment>
<comment type="cofactor">
    <cofactor evidence="14 15">
        <name>Mn(2+)</name>
        <dbReference type="ChEBI" id="CHEBI:29035"/>
    </cofactor>
    <cofactor evidence="14 15">
        <name>Mg(2+)</name>
        <dbReference type="ChEBI" id="CHEBI:18420"/>
    </cofactor>
    <text evidence="14 15">Manganese or magnesium. Binds 1 divalent metal ion per monomer in the absence of substrate. May bind a second metal ion after substrate binding.</text>
</comment>
<dbReference type="GO" id="GO:0004523">
    <property type="term" value="F:RNA-DNA hybrid ribonuclease activity"/>
    <property type="evidence" value="ECO:0007669"/>
    <property type="project" value="UniProtKB-UniRule"/>
</dbReference>
<evidence type="ECO:0000256" key="6">
    <source>
        <dbReference type="ARBA" id="ARBA00012180"/>
    </source>
</evidence>
<reference evidence="18 19" key="1">
    <citation type="submission" date="2017-04" db="EMBL/GenBank/DDBJ databases">
        <authorList>
            <person name="Afonso C.L."/>
            <person name="Miller P.J."/>
            <person name="Scott M.A."/>
            <person name="Spackman E."/>
            <person name="Goraichik I."/>
            <person name="Dimitrov K.M."/>
            <person name="Suarez D.L."/>
            <person name="Swayne D.E."/>
        </authorList>
    </citation>
    <scope>NUCLEOTIDE SEQUENCE [LARGE SCALE GENOMIC DNA]</scope>
    <source>
        <strain evidence="18 19">USBA 355</strain>
    </source>
</reference>
<dbReference type="PROSITE" id="PS51975">
    <property type="entry name" value="RNASE_H_2"/>
    <property type="match status" value="1"/>
</dbReference>
<dbReference type="InterPro" id="IPR001352">
    <property type="entry name" value="RNase_HII/HIII"/>
</dbReference>
<sequence>MPPDYSEELRLGAAGGRRIAGLDEAGRGPLAGPVFAAAVCLRLDALPSDLRDGLDDSKKLTAEKRERIAELLPRYAETAVARAEVEEIDRINILQASLLAMRRAAEALGSPPDVALIDGNKAPALACRCETLVGGDGRSFSIAAASILAKVARDAEMLRLALEHPGYGWERNKGYGTAEHLAGLQRLGPCLHHRRSFAPIRLLLVGETAATPCI</sequence>
<evidence type="ECO:0000256" key="11">
    <source>
        <dbReference type="ARBA" id="ARBA00022759"/>
    </source>
</evidence>
<evidence type="ECO:0000256" key="7">
    <source>
        <dbReference type="ARBA" id="ARBA00019179"/>
    </source>
</evidence>
<comment type="function">
    <text evidence="3 14 16">Endonuclease that specifically degrades the RNA of RNA-DNA hybrids.</text>
</comment>
<dbReference type="RefSeq" id="WP_085123787.1">
    <property type="nucleotide sequence ID" value="NZ_FWZX01000013.1"/>
</dbReference>
<dbReference type="GO" id="GO:0006298">
    <property type="term" value="P:mismatch repair"/>
    <property type="evidence" value="ECO:0007669"/>
    <property type="project" value="TreeGrafter"/>
</dbReference>
<keyword evidence="10 14" id="KW-0479">Metal-binding</keyword>
<dbReference type="STRING" id="560819.SAMN05428998_113111"/>
<dbReference type="SUPFAM" id="SSF53098">
    <property type="entry name" value="Ribonuclease H-like"/>
    <property type="match status" value="1"/>
</dbReference>
<name>A0A1Y6C687_9PROT</name>
<gene>
    <name evidence="14" type="primary">rnhB</name>
    <name evidence="18" type="ORF">SAMN05428998_113111</name>
</gene>
<dbReference type="InterPro" id="IPR012337">
    <property type="entry name" value="RNaseH-like_sf"/>
</dbReference>
<evidence type="ECO:0000256" key="1">
    <source>
        <dbReference type="ARBA" id="ARBA00000077"/>
    </source>
</evidence>
<evidence type="ECO:0000256" key="9">
    <source>
        <dbReference type="ARBA" id="ARBA00022722"/>
    </source>
</evidence>
<keyword evidence="13 14" id="KW-0464">Manganese</keyword>
<evidence type="ECO:0000256" key="8">
    <source>
        <dbReference type="ARBA" id="ARBA00022490"/>
    </source>
</evidence>
<comment type="similarity">
    <text evidence="5 14 16">Belongs to the RNase HII family.</text>
</comment>
<dbReference type="InterPro" id="IPR036397">
    <property type="entry name" value="RNaseH_sf"/>
</dbReference>
<dbReference type="InterPro" id="IPR024567">
    <property type="entry name" value="RNase_HII/HIII_dom"/>
</dbReference>
<keyword evidence="11 14" id="KW-0255">Endonuclease</keyword>